<organism evidence="16 17">
    <name type="scientific">Laspinema palackyanum D2a</name>
    <dbReference type="NCBI Taxonomy" id="2953684"/>
    <lineage>
        <taxon>Bacteria</taxon>
        <taxon>Bacillati</taxon>
        <taxon>Cyanobacteriota</taxon>
        <taxon>Cyanophyceae</taxon>
        <taxon>Oscillatoriophycideae</taxon>
        <taxon>Oscillatoriales</taxon>
        <taxon>Laspinemataceae</taxon>
        <taxon>Laspinema</taxon>
        <taxon>Laspinema palackyanum</taxon>
    </lineage>
</organism>
<keyword evidence="9 14" id="KW-0326">Glycosidase</keyword>
<dbReference type="Pfam" id="PF00128">
    <property type="entry name" value="Alpha-amylase"/>
    <property type="match status" value="1"/>
</dbReference>
<dbReference type="Gene3D" id="3.20.20.80">
    <property type="entry name" value="Glycosidases"/>
    <property type="match status" value="1"/>
</dbReference>
<dbReference type="PIRSF" id="PIRSF006337">
    <property type="entry name" value="Trehalose_TreZ"/>
    <property type="match status" value="1"/>
</dbReference>
<keyword evidence="7 14" id="KW-0378">Hydrolase</keyword>
<dbReference type="EC" id="3.2.1.141" evidence="4 13"/>
<evidence type="ECO:0000256" key="5">
    <source>
        <dbReference type="ARBA" id="ARBA00015938"/>
    </source>
</evidence>
<accession>A0ABT2MXI9</accession>
<dbReference type="RefSeq" id="WP_368008874.1">
    <property type="nucleotide sequence ID" value="NZ_JAMXFF010000049.1"/>
</dbReference>
<evidence type="ECO:0000256" key="8">
    <source>
        <dbReference type="ARBA" id="ARBA00023277"/>
    </source>
</evidence>
<evidence type="ECO:0000259" key="15">
    <source>
        <dbReference type="SMART" id="SM00642"/>
    </source>
</evidence>
<dbReference type="InterPro" id="IPR006047">
    <property type="entry name" value="GH13_cat_dom"/>
</dbReference>
<dbReference type="InterPro" id="IPR017853">
    <property type="entry name" value="GH"/>
</dbReference>
<evidence type="ECO:0000256" key="6">
    <source>
        <dbReference type="ARBA" id="ARBA00022490"/>
    </source>
</evidence>
<comment type="subcellular location">
    <subcellularLocation>
        <location evidence="1">Cytoplasm</location>
    </subcellularLocation>
</comment>
<dbReference type="Gene3D" id="1.10.10.760">
    <property type="entry name" value="E-set domains of sugar-utilizing enzymes"/>
    <property type="match status" value="1"/>
</dbReference>
<evidence type="ECO:0000256" key="7">
    <source>
        <dbReference type="ARBA" id="ARBA00022801"/>
    </source>
</evidence>
<comment type="caution">
    <text evidence="16">The sequence shown here is derived from an EMBL/GenBank/DDBJ whole genome shotgun (WGS) entry which is preliminary data.</text>
</comment>
<keyword evidence="8" id="KW-0119">Carbohydrate metabolism</keyword>
<evidence type="ECO:0000256" key="14">
    <source>
        <dbReference type="PIRNR" id="PIRNR006337"/>
    </source>
</evidence>
<evidence type="ECO:0000256" key="12">
    <source>
        <dbReference type="ARBA" id="ARBA00034013"/>
    </source>
</evidence>
<dbReference type="CDD" id="cd02853">
    <property type="entry name" value="E_set_MTHase_like_N"/>
    <property type="match status" value="1"/>
</dbReference>
<dbReference type="NCBIfam" id="TIGR02402">
    <property type="entry name" value="trehalose_TreZ"/>
    <property type="match status" value="1"/>
</dbReference>
<dbReference type="InterPro" id="IPR004193">
    <property type="entry name" value="Glyco_hydro_13_N"/>
</dbReference>
<evidence type="ECO:0000256" key="3">
    <source>
        <dbReference type="ARBA" id="ARBA00008061"/>
    </source>
</evidence>
<evidence type="ECO:0000256" key="11">
    <source>
        <dbReference type="ARBA" id="ARBA00033284"/>
    </source>
</evidence>
<evidence type="ECO:0000256" key="13">
    <source>
        <dbReference type="NCBIfam" id="TIGR02402"/>
    </source>
</evidence>
<evidence type="ECO:0000313" key="16">
    <source>
        <dbReference type="EMBL" id="MCT7969408.1"/>
    </source>
</evidence>
<evidence type="ECO:0000256" key="4">
    <source>
        <dbReference type="ARBA" id="ARBA00012268"/>
    </source>
</evidence>
<gene>
    <name evidence="16" type="primary">treZ</name>
    <name evidence="16" type="ORF">NG799_24125</name>
</gene>
<dbReference type="PANTHER" id="PTHR43651">
    <property type="entry name" value="1,4-ALPHA-GLUCAN-BRANCHING ENZYME"/>
    <property type="match status" value="1"/>
</dbReference>
<dbReference type="InterPro" id="IPR014756">
    <property type="entry name" value="Ig_E-set"/>
</dbReference>
<feature type="domain" description="Glycosyl hydrolase family 13 catalytic" evidence="15">
    <location>
        <begin position="91"/>
        <end position="472"/>
    </location>
</feature>
<evidence type="ECO:0000256" key="9">
    <source>
        <dbReference type="ARBA" id="ARBA00023295"/>
    </source>
</evidence>
<name>A0ABT2MXI9_9CYAN</name>
<dbReference type="PANTHER" id="PTHR43651:SF11">
    <property type="entry name" value="MALTO-OLIGOSYLTREHALOSE TREHALOHYDROLASE"/>
    <property type="match status" value="1"/>
</dbReference>
<dbReference type="SMART" id="SM00642">
    <property type="entry name" value="Aamy"/>
    <property type="match status" value="1"/>
</dbReference>
<comment type="pathway">
    <text evidence="2 14">Glycan biosynthesis; trehalose biosynthesis.</text>
</comment>
<dbReference type="InterPro" id="IPR012768">
    <property type="entry name" value="Trehalose_TreZ"/>
</dbReference>
<dbReference type="CDD" id="cd11325">
    <property type="entry name" value="AmyAc_GTHase"/>
    <property type="match status" value="1"/>
</dbReference>
<reference evidence="16 17" key="1">
    <citation type="journal article" date="2022" name="Front. Microbiol.">
        <title>High genomic differentiation and limited gene flow indicate recent cryptic speciation within the genus Laspinema (cyanobacteria).</title>
        <authorList>
            <person name="Stanojkovic A."/>
            <person name="Skoupy S."/>
            <person name="Skaloud P."/>
            <person name="Dvorak P."/>
        </authorList>
    </citation>
    <scope>NUCLEOTIDE SEQUENCE [LARGE SCALE GENOMIC DNA]</scope>
    <source>
        <strain evidence="16 17">D2a</strain>
    </source>
</reference>
<dbReference type="EMBL" id="JAMXFF010000049">
    <property type="protein sequence ID" value="MCT7969408.1"/>
    <property type="molecule type" value="Genomic_DNA"/>
</dbReference>
<comment type="catalytic activity">
    <reaction evidence="12 14">
        <text>hydrolysis of (1-&gt;4)-alpha-D-glucosidic linkage in 4-alpha-D-[(1-&gt;4)-alpha-D-glucanosyl]n trehalose to yield trehalose and (1-&gt;4)-alpha-D-glucan.</text>
        <dbReference type="EC" id="3.2.1.141"/>
    </reaction>
</comment>
<dbReference type="Proteomes" id="UP001525890">
    <property type="component" value="Unassembled WGS sequence"/>
</dbReference>
<evidence type="ECO:0000256" key="2">
    <source>
        <dbReference type="ARBA" id="ARBA00005199"/>
    </source>
</evidence>
<evidence type="ECO:0000256" key="1">
    <source>
        <dbReference type="ARBA" id="ARBA00004496"/>
    </source>
</evidence>
<evidence type="ECO:0000256" key="10">
    <source>
        <dbReference type="ARBA" id="ARBA00032057"/>
    </source>
</evidence>
<dbReference type="Gene3D" id="2.60.40.10">
    <property type="entry name" value="Immunoglobulins"/>
    <property type="match status" value="1"/>
</dbReference>
<keyword evidence="17" id="KW-1185">Reference proteome</keyword>
<evidence type="ECO:0000313" key="17">
    <source>
        <dbReference type="Proteomes" id="UP001525890"/>
    </source>
</evidence>
<protein>
    <recommendedName>
        <fullName evidence="5 13">Malto-oligosyltrehalose trehalohydrolase</fullName>
        <shortName evidence="14">MTHase</shortName>
        <ecNumber evidence="4 13">3.2.1.141</ecNumber>
    </recommendedName>
    <alternativeName>
        <fullName evidence="11 14">4-alpha-D-((1-&gt;4)-alpha-D-glucano)trehalose trehalohydrolase</fullName>
    </alternativeName>
    <alternativeName>
        <fullName evidence="10 14">Maltooligosyl trehalose trehalohydrolase</fullName>
    </alternativeName>
</protein>
<dbReference type="SUPFAM" id="SSF81296">
    <property type="entry name" value="E set domains"/>
    <property type="match status" value="1"/>
</dbReference>
<dbReference type="SUPFAM" id="SSF51445">
    <property type="entry name" value="(Trans)glycosidases"/>
    <property type="match status" value="1"/>
</dbReference>
<comment type="similarity">
    <text evidence="3 14">Belongs to the glycosyl hydrolase 13 family.</text>
</comment>
<keyword evidence="6" id="KW-0963">Cytoplasm</keyword>
<dbReference type="InterPro" id="IPR044901">
    <property type="entry name" value="Trehalose_TreZ_E-set_sf"/>
</dbReference>
<proteinExistence type="inferred from homology"/>
<dbReference type="Pfam" id="PF02922">
    <property type="entry name" value="CBM_48"/>
    <property type="match status" value="1"/>
</dbReference>
<sequence>MTVTLGSNYLGNDRCEFTVWAPTLKDVAVVIADEDKQRAIAMEQQAEGYWKATAEGITPGTRYFYRLDGDLMRPDPAAHLQPDGVHGASAVVDPNAFSWSDRSWCNLPLEEYIIYELHVGTFTPEGTFEAIIPRLGVLKELGINAIEIMPVAQFPGDRNWGYDGVFPFAVQNSYGGPDKLKQFVDACHQQGIAVIIDVVYNHLGPEGNYLGDFGPYFTNKYRPLWGDAMNFDEEYSDGVRNFFIENALYWLREYHIDALRLDAIQAIFEMGARPFLQQLSDAVADLSEQEGRKFYITAESDLNDVRVLRPKELGGYGLDSQWCDDFHHVLHTLLTGESDRYYQDFGQIQQLVKSFKEGFVYDGVYAPHRKRRHGNSSKDQPAHQFIVFSQNHDQTGNRIGGDRLSDLISFDGLKLAAATVLLSPFLPFLFMGEEYGETAPFLYFVSHSDPDLIEAIRQDKQKEFTQGLKSGKFNNPQDVNTFNQCKLNWEKHQQGQHQILWNFYRRLIELRRTVPALKKLSKETLDCSCLKAENLLWVRRWTENSQVFYVINFSTNPVKFEPNVPEGNWQKILDSSEESWKGPGASLPDVIQPQKSISIPPLTVAVYQISG</sequence>
<dbReference type="InterPro" id="IPR013783">
    <property type="entry name" value="Ig-like_fold"/>
</dbReference>